<dbReference type="Proteomes" id="UP000249542">
    <property type="component" value="Unassembled WGS sequence"/>
</dbReference>
<dbReference type="InterPro" id="IPR046806">
    <property type="entry name" value="MrpA_C/MbhE"/>
</dbReference>
<evidence type="ECO:0000256" key="10">
    <source>
        <dbReference type="SAM" id="Phobius"/>
    </source>
</evidence>
<keyword evidence="4" id="KW-1003">Cell membrane</keyword>
<keyword evidence="16" id="KW-1185">Reference proteome</keyword>
<dbReference type="InterPro" id="IPR001516">
    <property type="entry name" value="Proton_antipo_N"/>
</dbReference>
<comment type="caution">
    <text evidence="15">The sequence shown here is derived from an EMBL/GenBank/DDBJ whole genome shotgun (WGS) entry which is preliminary data.</text>
</comment>
<dbReference type="Pfam" id="PF20501">
    <property type="entry name" value="MbhE"/>
    <property type="match status" value="1"/>
</dbReference>
<feature type="transmembrane region" description="Helical" evidence="10">
    <location>
        <begin position="296"/>
        <end position="314"/>
    </location>
</feature>
<feature type="transmembrane region" description="Helical" evidence="10">
    <location>
        <begin position="648"/>
        <end position="666"/>
    </location>
</feature>
<protein>
    <submittedName>
        <fullName evidence="15">Multicomponent Na+:H+ antiporter subunit A</fullName>
    </submittedName>
</protein>
<evidence type="ECO:0000256" key="8">
    <source>
        <dbReference type="ARBA" id="ARBA00023136"/>
    </source>
</evidence>
<gene>
    <name evidence="15" type="ORF">LX95_00290</name>
</gene>
<proteinExistence type="predicted"/>
<dbReference type="InterPro" id="IPR050616">
    <property type="entry name" value="CPA3_Na-H_Antiporter_A"/>
</dbReference>
<feature type="transmembrane region" description="Helical" evidence="10">
    <location>
        <begin position="266"/>
        <end position="284"/>
    </location>
</feature>
<feature type="domain" description="NADH:quinone oxidoreductase/Mrp antiporter transmembrane" evidence="11">
    <location>
        <begin position="124"/>
        <end position="410"/>
    </location>
</feature>
<keyword evidence="6 10" id="KW-1133">Transmembrane helix</keyword>
<feature type="transmembrane region" description="Helical" evidence="10">
    <location>
        <begin position="565"/>
        <end position="582"/>
    </location>
</feature>
<dbReference type="Pfam" id="PF13244">
    <property type="entry name" value="MbhD"/>
    <property type="match status" value="1"/>
</dbReference>
<dbReference type="PANTHER" id="PTHR43373">
    <property type="entry name" value="NA(+)/H(+) ANTIPORTER SUBUNIT"/>
    <property type="match status" value="1"/>
</dbReference>
<feature type="transmembrane region" description="Helical" evidence="10">
    <location>
        <begin position="320"/>
        <end position="341"/>
    </location>
</feature>
<dbReference type="RefSeq" id="WP_111539640.1">
    <property type="nucleotide sequence ID" value="NZ_QKYV01000001.1"/>
</dbReference>
<dbReference type="PRINTS" id="PR01434">
    <property type="entry name" value="NADHDHGNASE5"/>
</dbReference>
<dbReference type="AlphaFoldDB" id="A0A2W7IAN6"/>
<evidence type="ECO:0000313" key="16">
    <source>
        <dbReference type="Proteomes" id="UP000249542"/>
    </source>
</evidence>
<dbReference type="InterPro" id="IPR025383">
    <property type="entry name" value="MrpA_C/MbhD"/>
</dbReference>
<feature type="domain" description="NADH-Ubiquinone oxidoreductase (complex I) chain 5 N-terminal" evidence="12">
    <location>
        <begin position="61"/>
        <end position="108"/>
    </location>
</feature>
<evidence type="ECO:0000259" key="13">
    <source>
        <dbReference type="Pfam" id="PF13244"/>
    </source>
</evidence>
<sequence>MLIAILIGFVFALFLAFAGKYLKGKLSILISLIPLGLFVYFLQYIPSISEGKLLVENHQWIPSFGVNLNFRLDGLALLFSLMITGIGTLVFAYTSSYLKNHIYLDRFYAYLLVFMGAMLGLVLSDNLITLFVFWELTSISSFFLIGFNNTNPDSRRSAQTALAVTGIGGLLFLAGALILGNIAGTYQISEMIPLSEMIGQNAHYVLAVALIFGAAFTKSAQFPFHFWLPGAMKAPTPVSTYLHSATMVKAGIYLLFRLSPVLGGQAFWNTTLLIVGAVTMFYAAFHTLFRTDLKGVLAYSTIAALGILTFLIGLGTHEALLAAGVFILVHALYKATLFLMTGAIDLGTKTRDVTALSGLRKVMLPIAVAGILAAISNAGIPPSVGFLGKDLIYESTLHFDHSSAIFLTILAVATNVLIAYAGYVAGVKPFIGKLPTGMENVDFPPLLIWLPPVLLAVLGFVFGIFPGLIQESLIKPILTSVVQNASDVHLKLWHGFTPILGLSVLTISLGLLLYFLWKPTKSKEDFIERFERISPKSILENLAILFERGSDLWTRIFQNGYLRNYISVIIIFLVGLVSVTLLKNTTYNIDYSSFSRLTVYEVVTLVIMILSIGFAVFTKSRLAAVAATGVMGYSICLFFVFYSAPDLAMTQFTIDTLTVILFVLVLYKLPKYLKLSDYKTRVKDAVISTAFGGLITILALEVLAQPVNEEISNYYAENSYILAHGKNVVNVILVDFRGTDTMVEISVLTIAAIGVFGLLKLRLKSSERKQK</sequence>
<feature type="transmembrane region" description="Helical" evidence="10">
    <location>
        <begin position="597"/>
        <end position="617"/>
    </location>
</feature>
<evidence type="ECO:0000256" key="2">
    <source>
        <dbReference type="ARBA" id="ARBA00022448"/>
    </source>
</evidence>
<dbReference type="NCBIfam" id="NF009287">
    <property type="entry name" value="PRK12647.1"/>
    <property type="match status" value="1"/>
</dbReference>
<keyword evidence="5 9" id="KW-0812">Transmembrane</keyword>
<feature type="transmembrane region" description="Helical" evidence="10">
    <location>
        <begin position="204"/>
        <end position="228"/>
    </location>
</feature>
<evidence type="ECO:0000256" key="9">
    <source>
        <dbReference type="RuleBase" id="RU000320"/>
    </source>
</evidence>
<keyword evidence="7" id="KW-0406">Ion transport</keyword>
<feature type="transmembrane region" description="Helical" evidence="10">
    <location>
        <begin position="107"/>
        <end position="123"/>
    </location>
</feature>
<evidence type="ECO:0000256" key="3">
    <source>
        <dbReference type="ARBA" id="ARBA00022449"/>
    </source>
</evidence>
<feature type="transmembrane region" description="Helical" evidence="10">
    <location>
        <begin position="745"/>
        <end position="763"/>
    </location>
</feature>
<feature type="domain" description="MrpA C-terminal/MbhD" evidence="13">
    <location>
        <begin position="606"/>
        <end position="671"/>
    </location>
</feature>
<keyword evidence="8 10" id="KW-0472">Membrane</keyword>
<evidence type="ECO:0000256" key="1">
    <source>
        <dbReference type="ARBA" id="ARBA00004651"/>
    </source>
</evidence>
<reference evidence="15 16" key="1">
    <citation type="submission" date="2018-06" db="EMBL/GenBank/DDBJ databases">
        <title>Genomic Encyclopedia of Archaeal and Bacterial Type Strains, Phase II (KMG-II): from individual species to whole genera.</title>
        <authorList>
            <person name="Goeker M."/>
        </authorList>
    </citation>
    <scope>NUCLEOTIDE SEQUENCE [LARGE SCALE GENOMIC DNA]</scope>
    <source>
        <strain evidence="15 16">DSM 15361</strain>
    </source>
</reference>
<feature type="transmembrane region" description="Helical" evidence="10">
    <location>
        <begin position="622"/>
        <end position="642"/>
    </location>
</feature>
<dbReference type="Pfam" id="PF00662">
    <property type="entry name" value="Proton_antipo_N"/>
    <property type="match status" value="1"/>
</dbReference>
<evidence type="ECO:0000256" key="5">
    <source>
        <dbReference type="ARBA" id="ARBA00022692"/>
    </source>
</evidence>
<keyword evidence="2" id="KW-0813">Transport</keyword>
<feature type="transmembrane region" description="Helical" evidence="10">
    <location>
        <begin position="404"/>
        <end position="425"/>
    </location>
</feature>
<evidence type="ECO:0000256" key="7">
    <source>
        <dbReference type="ARBA" id="ARBA00023065"/>
    </source>
</evidence>
<dbReference type="EMBL" id="QKYV01000001">
    <property type="protein sequence ID" value="PZW43961.1"/>
    <property type="molecule type" value="Genomic_DNA"/>
</dbReference>
<feature type="transmembrane region" description="Helical" evidence="10">
    <location>
        <begin position="446"/>
        <end position="469"/>
    </location>
</feature>
<feature type="transmembrane region" description="Helical" evidence="10">
    <location>
        <begin position="28"/>
        <end position="45"/>
    </location>
</feature>
<dbReference type="Pfam" id="PF00361">
    <property type="entry name" value="Proton_antipo_M"/>
    <property type="match status" value="1"/>
</dbReference>
<feature type="transmembrane region" description="Helical" evidence="10">
    <location>
        <begin position="160"/>
        <end position="183"/>
    </location>
</feature>
<feature type="transmembrane region" description="Helical" evidence="10">
    <location>
        <begin position="75"/>
        <end position="95"/>
    </location>
</feature>
<name>A0A2W7IAN6_9FLAO</name>
<feature type="domain" description="MrpA C-terminal/MbhE" evidence="14">
    <location>
        <begin position="681"/>
        <end position="760"/>
    </location>
</feature>
<dbReference type="InterPro" id="IPR001750">
    <property type="entry name" value="ND/Mrp_TM"/>
</dbReference>
<evidence type="ECO:0000259" key="11">
    <source>
        <dbReference type="Pfam" id="PF00361"/>
    </source>
</evidence>
<comment type="subcellular location">
    <subcellularLocation>
        <location evidence="1">Cell membrane</location>
        <topology evidence="1">Multi-pass membrane protein</topology>
    </subcellularLocation>
    <subcellularLocation>
        <location evidence="9">Membrane</location>
        <topology evidence="9">Multi-pass membrane protein</topology>
    </subcellularLocation>
</comment>
<evidence type="ECO:0000313" key="15">
    <source>
        <dbReference type="EMBL" id="PZW43961.1"/>
    </source>
</evidence>
<evidence type="ECO:0000259" key="14">
    <source>
        <dbReference type="Pfam" id="PF20501"/>
    </source>
</evidence>
<dbReference type="GO" id="GO:0005886">
    <property type="term" value="C:plasma membrane"/>
    <property type="evidence" value="ECO:0007669"/>
    <property type="project" value="UniProtKB-SubCell"/>
</dbReference>
<accession>A0A2W7IAN6</accession>
<feature type="transmembrane region" description="Helical" evidence="10">
    <location>
        <begin position="686"/>
        <end position="704"/>
    </location>
</feature>
<keyword evidence="3" id="KW-0050">Antiport</keyword>
<organism evidence="15 16">
    <name type="scientific">Mesonia algae</name>
    <dbReference type="NCBI Taxonomy" id="213248"/>
    <lineage>
        <taxon>Bacteria</taxon>
        <taxon>Pseudomonadati</taxon>
        <taxon>Bacteroidota</taxon>
        <taxon>Flavobacteriia</taxon>
        <taxon>Flavobacteriales</taxon>
        <taxon>Flavobacteriaceae</taxon>
        <taxon>Mesonia</taxon>
    </lineage>
</organism>
<evidence type="ECO:0000259" key="12">
    <source>
        <dbReference type="Pfam" id="PF00662"/>
    </source>
</evidence>
<dbReference type="GO" id="GO:0006811">
    <property type="term" value="P:monoatomic ion transport"/>
    <property type="evidence" value="ECO:0007669"/>
    <property type="project" value="UniProtKB-KW"/>
</dbReference>
<feature type="transmembrane region" description="Helical" evidence="10">
    <location>
        <begin position="362"/>
        <end position="384"/>
    </location>
</feature>
<dbReference type="GO" id="GO:0015297">
    <property type="term" value="F:antiporter activity"/>
    <property type="evidence" value="ECO:0007669"/>
    <property type="project" value="UniProtKB-KW"/>
</dbReference>
<evidence type="ECO:0000256" key="6">
    <source>
        <dbReference type="ARBA" id="ARBA00022989"/>
    </source>
</evidence>
<feature type="transmembrane region" description="Helical" evidence="10">
    <location>
        <begin position="496"/>
        <end position="517"/>
    </location>
</feature>
<evidence type="ECO:0000256" key="4">
    <source>
        <dbReference type="ARBA" id="ARBA00022475"/>
    </source>
</evidence>
<dbReference type="PANTHER" id="PTHR43373:SF1">
    <property type="entry name" value="NA(+)_H(+) ANTIPORTER SUBUNIT A"/>
    <property type="match status" value="1"/>
</dbReference>